<gene>
    <name evidence="4" type="ORF">PEV8663_01221</name>
</gene>
<dbReference type="InterPro" id="IPR054612">
    <property type="entry name" value="Phage_capsid-like_C"/>
</dbReference>
<evidence type="ECO:0000259" key="3">
    <source>
        <dbReference type="Pfam" id="PF05065"/>
    </source>
</evidence>
<dbReference type="InterPro" id="IPR024455">
    <property type="entry name" value="Phage_capsid"/>
</dbReference>
<feature type="domain" description="Phage capsid-like C-terminal" evidence="3">
    <location>
        <begin position="167"/>
        <end position="409"/>
    </location>
</feature>
<dbReference type="Proteomes" id="UP000220836">
    <property type="component" value="Unassembled WGS sequence"/>
</dbReference>
<dbReference type="Pfam" id="PF05065">
    <property type="entry name" value="Phage_capsid"/>
    <property type="match status" value="1"/>
</dbReference>
<dbReference type="EMBL" id="FXYH01000003">
    <property type="protein sequence ID" value="SMX37852.1"/>
    <property type="molecule type" value="Genomic_DNA"/>
</dbReference>
<keyword evidence="5" id="KW-1185">Reference proteome</keyword>
<evidence type="ECO:0000256" key="2">
    <source>
        <dbReference type="SAM" id="MobiDB-lite"/>
    </source>
</evidence>
<evidence type="ECO:0000256" key="1">
    <source>
        <dbReference type="ARBA" id="ARBA00004328"/>
    </source>
</evidence>
<evidence type="ECO:0000313" key="4">
    <source>
        <dbReference type="EMBL" id="SMX37852.1"/>
    </source>
</evidence>
<feature type="region of interest" description="Disordered" evidence="2">
    <location>
        <begin position="1"/>
        <end position="41"/>
    </location>
</feature>
<reference evidence="4 5" key="1">
    <citation type="submission" date="2017-05" db="EMBL/GenBank/DDBJ databases">
        <authorList>
            <person name="Song R."/>
            <person name="Chenine A.L."/>
            <person name="Ruprecht R.M."/>
        </authorList>
    </citation>
    <scope>NUCLEOTIDE SEQUENCE [LARGE SCALE GENOMIC DNA]</scope>
    <source>
        <strain evidence="4 5">CECT 8663</strain>
    </source>
</reference>
<dbReference type="RefSeq" id="WP_097803721.1">
    <property type="nucleotide sequence ID" value="NZ_FXYH01000003.1"/>
</dbReference>
<dbReference type="AlphaFoldDB" id="A0A238K6W8"/>
<dbReference type="Gene3D" id="3.30.2400.10">
    <property type="entry name" value="Major capsid protein gp5"/>
    <property type="match status" value="1"/>
</dbReference>
<dbReference type="OrthoDB" id="9806592at2"/>
<proteinExistence type="predicted"/>
<organism evidence="4 5">
    <name type="scientific">Pelagimonas varians</name>
    <dbReference type="NCBI Taxonomy" id="696760"/>
    <lineage>
        <taxon>Bacteria</taxon>
        <taxon>Pseudomonadati</taxon>
        <taxon>Pseudomonadota</taxon>
        <taxon>Alphaproteobacteria</taxon>
        <taxon>Rhodobacterales</taxon>
        <taxon>Roseobacteraceae</taxon>
        <taxon>Pelagimonas</taxon>
    </lineage>
</organism>
<name>A0A238K6W8_9RHOB</name>
<dbReference type="NCBIfam" id="TIGR01554">
    <property type="entry name" value="major_cap_HK97"/>
    <property type="match status" value="1"/>
</dbReference>
<accession>A0A238K6W8</accession>
<sequence length="412" mass="43995">MTLDKAHELREQRAAKTAEMRAINDKADTENRDLSGEEQKRFNTLEGEARSLQTRLTNAEKLAEFERFEARGEDVSGNGSGTLTTTGYSLSKALTESRSGRLTGLEAEHHQELARDRGEVRGVMVPTEIILGGETRALTTGGTGGNLVATNLAAMTDRRRPALKIESMGATVLRGLSGNLELPRLAGSGSASWVAEHTDANRSDATFSKTSMGPKTVTAEYELSRRMMLQSNTALETVLRADLAFLLAQKLDSAAIRGGGTNEPTGILANGDVSSVTGGPIDADLASDLIAALESDNVSGTAAFLTNPAVMNLARKLQDSDGRNIPLSETFHNERVESSTQVPSDIGAGSDKDALIYGEWASLYIGYWSGVDLLVNPYHSDVASKGGALLHAFLDADVVVRHPEGFRYAEIG</sequence>
<evidence type="ECO:0000313" key="5">
    <source>
        <dbReference type="Proteomes" id="UP000220836"/>
    </source>
</evidence>
<dbReference type="SUPFAM" id="SSF56563">
    <property type="entry name" value="Major capsid protein gp5"/>
    <property type="match status" value="1"/>
</dbReference>
<protein>
    <submittedName>
        <fullName evidence="4">Phage capsid family protein</fullName>
    </submittedName>
</protein>
<comment type="subcellular location">
    <subcellularLocation>
        <location evidence="1">Virion</location>
    </subcellularLocation>
</comment>